<keyword evidence="6" id="KW-0456">Lyase</keyword>
<name>A0A484KQY8_9ASTE</name>
<dbReference type="PROSITE" id="PS50878">
    <property type="entry name" value="RT_POL"/>
    <property type="match status" value="1"/>
</dbReference>
<dbReference type="InterPro" id="IPR000477">
    <property type="entry name" value="RT_dom"/>
</dbReference>
<evidence type="ECO:0000256" key="2">
    <source>
        <dbReference type="ARBA" id="ARBA00022722"/>
    </source>
</evidence>
<dbReference type="AlphaFoldDB" id="A0A484KQY8"/>
<evidence type="ECO:0000256" key="5">
    <source>
        <dbReference type="ARBA" id="ARBA00023157"/>
    </source>
</evidence>
<evidence type="ECO:0000256" key="1">
    <source>
        <dbReference type="ARBA" id="ARBA00007469"/>
    </source>
</evidence>
<dbReference type="GO" id="GO:0005576">
    <property type="term" value="C:extracellular region"/>
    <property type="evidence" value="ECO:0007669"/>
    <property type="project" value="TreeGrafter"/>
</dbReference>
<feature type="domain" description="Reverse transcriptase" evidence="8">
    <location>
        <begin position="377"/>
        <end position="617"/>
    </location>
</feature>
<dbReference type="CDD" id="cd01061">
    <property type="entry name" value="RNase_T2_euk"/>
    <property type="match status" value="1"/>
</dbReference>
<dbReference type="InterPro" id="IPR033697">
    <property type="entry name" value="Ribonuclease_T2_eukaryotic"/>
</dbReference>
<accession>A0A484KQY8</accession>
<keyword evidence="10" id="KW-1185">Reference proteome</keyword>
<gene>
    <name evidence="9" type="ORF">CCAM_LOCUS8681</name>
</gene>
<comment type="similarity">
    <text evidence="1 7">Belongs to the RNase T2 family.</text>
</comment>
<dbReference type="Proteomes" id="UP000595140">
    <property type="component" value="Unassembled WGS sequence"/>
</dbReference>
<dbReference type="SUPFAM" id="SSF55895">
    <property type="entry name" value="Ribonuclease Rh-like"/>
    <property type="match status" value="1"/>
</dbReference>
<dbReference type="CDD" id="cd01650">
    <property type="entry name" value="RT_nLTR_like"/>
    <property type="match status" value="1"/>
</dbReference>
<proteinExistence type="inferred from homology"/>
<dbReference type="InterPro" id="IPR036430">
    <property type="entry name" value="RNase_T2-like_sf"/>
</dbReference>
<dbReference type="Gene3D" id="3.90.730.10">
    <property type="entry name" value="Ribonuclease T2-like"/>
    <property type="match status" value="1"/>
</dbReference>
<dbReference type="OrthoDB" id="691633at2759"/>
<keyword evidence="3" id="KW-0255">Endonuclease</keyword>
<evidence type="ECO:0000256" key="3">
    <source>
        <dbReference type="ARBA" id="ARBA00022759"/>
    </source>
</evidence>
<evidence type="ECO:0000256" key="6">
    <source>
        <dbReference type="ARBA" id="ARBA00023239"/>
    </source>
</evidence>
<dbReference type="GO" id="GO:0003723">
    <property type="term" value="F:RNA binding"/>
    <property type="evidence" value="ECO:0007669"/>
    <property type="project" value="InterPro"/>
</dbReference>
<evidence type="ECO:0000259" key="8">
    <source>
        <dbReference type="PROSITE" id="PS50878"/>
    </source>
</evidence>
<sequence length="617" mass="69519">MNLSSAIRNPITPEMIVVNQEPMVGDSHLERIISSHSMELVEPIIEVTSSMKEQEVKFPITDNLMSFTYRIEVYVVRGALCHGNFQAFYFVQQWLGSYCNQRGTRCCYPPTGKPTPDFTIYGLWPYNSDGSFPDNCPGDSFNVAPLKAMEDSVQKAWPSFTCPLIGRKFWLHEWNKYGTCSMSAVLELHYFESAIDLKNKINILQALAKAGIRPNNRFYPLKSIKKAVESAFGFHPWVNCNHNANEESQIWKITLCVDRSGKKLVDCPFIPKGRIECATEKAAQDKPFTSTHGYATRSKARKENASQTLKEWKNLQNAFLTAISSLLIHRGAYSPGLGLGAKEGLGGDWIGKANSTGPKSFRFINAWTLHDSFHTLEFFMGLPIPRAYGSTYLTLIPKSDNPRTFDDYRPISLSTFMSKINTKILAGKLNTILPKLISKEQAAFQKGKSIDDHILMAQEAVHLIDKKTFGGKLILKMDMAKAFDKLDWEYLEALLQSFGFNQLSTSLLMANLKGSFFSILLNGKPAGYFKMERGVKQGDPLSPLLFILAADGFSRLINHQMNTQHLLRFNYGQVPFPSHLIYADDIMIFSRGETRNLLKLKVTLETYLKASVTPQSV</sequence>
<organism evidence="9 10">
    <name type="scientific">Cuscuta campestris</name>
    <dbReference type="NCBI Taxonomy" id="132261"/>
    <lineage>
        <taxon>Eukaryota</taxon>
        <taxon>Viridiplantae</taxon>
        <taxon>Streptophyta</taxon>
        <taxon>Embryophyta</taxon>
        <taxon>Tracheophyta</taxon>
        <taxon>Spermatophyta</taxon>
        <taxon>Magnoliopsida</taxon>
        <taxon>eudicotyledons</taxon>
        <taxon>Gunneridae</taxon>
        <taxon>Pentapetalae</taxon>
        <taxon>asterids</taxon>
        <taxon>lamiids</taxon>
        <taxon>Solanales</taxon>
        <taxon>Convolvulaceae</taxon>
        <taxon>Cuscuteae</taxon>
        <taxon>Cuscuta</taxon>
        <taxon>Cuscuta subgen. Grammica</taxon>
        <taxon>Cuscuta sect. Cleistogrammica</taxon>
    </lineage>
</organism>
<dbReference type="EMBL" id="OOIL02000560">
    <property type="protein sequence ID" value="VFQ66905.1"/>
    <property type="molecule type" value="Genomic_DNA"/>
</dbReference>
<dbReference type="Pfam" id="PF00445">
    <property type="entry name" value="Ribonuclease_T2"/>
    <property type="match status" value="1"/>
</dbReference>
<keyword evidence="4" id="KW-0378">Hydrolase</keyword>
<dbReference type="SUPFAM" id="SSF56672">
    <property type="entry name" value="DNA/RNA polymerases"/>
    <property type="match status" value="1"/>
</dbReference>
<dbReference type="PANTHER" id="PTHR11240">
    <property type="entry name" value="RIBONUCLEASE T2"/>
    <property type="match status" value="1"/>
</dbReference>
<keyword evidence="2" id="KW-0540">Nuclease</keyword>
<dbReference type="Pfam" id="PF00078">
    <property type="entry name" value="RVT_1"/>
    <property type="match status" value="1"/>
</dbReference>
<dbReference type="GO" id="GO:0006401">
    <property type="term" value="P:RNA catabolic process"/>
    <property type="evidence" value="ECO:0007669"/>
    <property type="project" value="TreeGrafter"/>
</dbReference>
<dbReference type="PANTHER" id="PTHR11240:SF75">
    <property type="entry name" value="RIBONUCLEASE 3"/>
    <property type="match status" value="1"/>
</dbReference>
<evidence type="ECO:0000256" key="4">
    <source>
        <dbReference type="ARBA" id="ARBA00022801"/>
    </source>
</evidence>
<dbReference type="InterPro" id="IPR001568">
    <property type="entry name" value="RNase_T2-like"/>
</dbReference>
<dbReference type="InterPro" id="IPR043502">
    <property type="entry name" value="DNA/RNA_pol_sf"/>
</dbReference>
<evidence type="ECO:0000313" key="10">
    <source>
        <dbReference type="Proteomes" id="UP000595140"/>
    </source>
</evidence>
<reference evidence="9 10" key="1">
    <citation type="submission" date="2018-04" db="EMBL/GenBank/DDBJ databases">
        <authorList>
            <person name="Vogel A."/>
        </authorList>
    </citation>
    <scope>NUCLEOTIDE SEQUENCE [LARGE SCALE GENOMIC DNA]</scope>
</reference>
<evidence type="ECO:0000313" key="9">
    <source>
        <dbReference type="EMBL" id="VFQ66905.1"/>
    </source>
</evidence>
<protein>
    <recommendedName>
        <fullName evidence="8">Reverse transcriptase domain-containing protein</fullName>
    </recommendedName>
</protein>
<keyword evidence="5" id="KW-1015">Disulfide bond</keyword>
<dbReference type="GO" id="GO:0016787">
    <property type="term" value="F:hydrolase activity"/>
    <property type="evidence" value="ECO:0007669"/>
    <property type="project" value="UniProtKB-KW"/>
</dbReference>
<evidence type="ECO:0000256" key="7">
    <source>
        <dbReference type="RuleBase" id="RU004328"/>
    </source>
</evidence>
<dbReference type="GO" id="GO:0033897">
    <property type="term" value="F:ribonuclease T2 activity"/>
    <property type="evidence" value="ECO:0007669"/>
    <property type="project" value="InterPro"/>
</dbReference>